<dbReference type="SUPFAM" id="SSF52540">
    <property type="entry name" value="P-loop containing nucleoside triphosphate hydrolases"/>
    <property type="match status" value="1"/>
</dbReference>
<dbReference type="InterPro" id="IPR003959">
    <property type="entry name" value="ATPase_AAA_core"/>
</dbReference>
<evidence type="ECO:0000313" key="5">
    <source>
        <dbReference type="Proteomes" id="UP000708148"/>
    </source>
</evidence>
<dbReference type="PANTHER" id="PTHR23074:SF19">
    <property type="entry name" value="KATANIN P60 ATPASE-CONTAINING SUBUNIT A1"/>
    <property type="match status" value="1"/>
</dbReference>
<dbReference type="GO" id="GO:0016887">
    <property type="term" value="F:ATP hydrolysis activity"/>
    <property type="evidence" value="ECO:0007669"/>
    <property type="project" value="InterPro"/>
</dbReference>
<proteinExistence type="predicted"/>
<dbReference type="InterPro" id="IPR050304">
    <property type="entry name" value="MT-severing_AAA_ATPase"/>
</dbReference>
<reference evidence="4" key="1">
    <citation type="submission" date="2020-12" db="EMBL/GenBank/DDBJ databases">
        <authorList>
            <person name="Iha C."/>
        </authorList>
    </citation>
    <scope>NUCLEOTIDE SEQUENCE</scope>
</reference>
<comment type="caution">
    <text evidence="4">The sequence shown here is derived from an EMBL/GenBank/DDBJ whole genome shotgun (WGS) entry which is preliminary data.</text>
</comment>
<dbReference type="Pfam" id="PF00004">
    <property type="entry name" value="AAA"/>
    <property type="match status" value="1"/>
</dbReference>
<dbReference type="OrthoDB" id="191529at2759"/>
<dbReference type="InterPro" id="IPR015415">
    <property type="entry name" value="Spast_Vps4_C"/>
</dbReference>
<keyword evidence="2" id="KW-0067">ATP-binding</keyword>
<dbReference type="GO" id="GO:0015630">
    <property type="term" value="C:microtubule cytoskeleton"/>
    <property type="evidence" value="ECO:0007669"/>
    <property type="project" value="TreeGrafter"/>
</dbReference>
<dbReference type="Pfam" id="PF09336">
    <property type="entry name" value="Vps4_C"/>
    <property type="match status" value="1"/>
</dbReference>
<name>A0A8S1JF61_9CHLO</name>
<gene>
    <name evidence="4" type="ORF">OSTQU699_LOCUS9900</name>
</gene>
<feature type="domain" description="AAA+ ATPase" evidence="3">
    <location>
        <begin position="64"/>
        <end position="206"/>
    </location>
</feature>
<dbReference type="InterPro" id="IPR027417">
    <property type="entry name" value="P-loop_NTPase"/>
</dbReference>
<dbReference type="EMBL" id="CAJHUC010002925">
    <property type="protein sequence ID" value="CAD7704545.1"/>
    <property type="molecule type" value="Genomic_DNA"/>
</dbReference>
<sequence>MRTQIPYTGDEPHLVKMIEMDILESDLGVLFDDIASLDNAKRLLDEAVTLPLIMPEFFTGIREPWRGVLLFGPPGTGKTLLAKALANMHNIRFFNCSSATLTSKWRGESEKLVRVLFSMARHYAPSIIFFDEVDALASTRGSDSEHEASRRFKSELLQQVGTMDGVATTREPGKNTMVLATTNCPWDLDEAMRRRLEKRIYIPLPDHKARERMLEINLKGVKRAASVDLRKLAESMAGHSGADVRLVCREAAMMPMRRLISDKSPLQIKEMRDQGLLDVQLAMDDFEKALKNTQPSVSMMDVTRFERWNKEFASV</sequence>
<dbReference type="GO" id="GO:0051013">
    <property type="term" value="P:microtubule severing"/>
    <property type="evidence" value="ECO:0007669"/>
    <property type="project" value="TreeGrafter"/>
</dbReference>
<dbReference type="FunFam" id="3.40.50.300:FF:000159">
    <property type="entry name" value="Katanin p60 ATPase-containing subunit A1"/>
    <property type="match status" value="1"/>
</dbReference>
<dbReference type="Gene3D" id="3.40.50.300">
    <property type="entry name" value="P-loop containing nucleotide triphosphate hydrolases"/>
    <property type="match status" value="1"/>
</dbReference>
<evidence type="ECO:0000256" key="2">
    <source>
        <dbReference type="ARBA" id="ARBA00022840"/>
    </source>
</evidence>
<keyword evidence="1" id="KW-0547">Nucleotide-binding</keyword>
<protein>
    <recommendedName>
        <fullName evidence="3">AAA+ ATPase domain-containing protein</fullName>
    </recommendedName>
</protein>
<dbReference type="PANTHER" id="PTHR23074">
    <property type="entry name" value="AAA DOMAIN-CONTAINING"/>
    <property type="match status" value="1"/>
</dbReference>
<evidence type="ECO:0000259" key="3">
    <source>
        <dbReference type="SMART" id="SM00382"/>
    </source>
</evidence>
<dbReference type="Proteomes" id="UP000708148">
    <property type="component" value="Unassembled WGS sequence"/>
</dbReference>
<dbReference type="InterPro" id="IPR003593">
    <property type="entry name" value="AAA+_ATPase"/>
</dbReference>
<evidence type="ECO:0000256" key="1">
    <source>
        <dbReference type="ARBA" id="ARBA00022741"/>
    </source>
</evidence>
<organism evidence="4 5">
    <name type="scientific">Ostreobium quekettii</name>
    <dbReference type="NCBI Taxonomy" id="121088"/>
    <lineage>
        <taxon>Eukaryota</taxon>
        <taxon>Viridiplantae</taxon>
        <taxon>Chlorophyta</taxon>
        <taxon>core chlorophytes</taxon>
        <taxon>Ulvophyceae</taxon>
        <taxon>TCBD clade</taxon>
        <taxon>Bryopsidales</taxon>
        <taxon>Ostreobineae</taxon>
        <taxon>Ostreobiaceae</taxon>
        <taxon>Ostreobium</taxon>
    </lineage>
</organism>
<keyword evidence="5" id="KW-1185">Reference proteome</keyword>
<dbReference type="Pfam" id="PF17862">
    <property type="entry name" value="AAA_lid_3"/>
    <property type="match status" value="1"/>
</dbReference>
<dbReference type="AlphaFoldDB" id="A0A8S1JF61"/>
<dbReference type="Gene3D" id="1.10.8.60">
    <property type="match status" value="1"/>
</dbReference>
<dbReference type="SMART" id="SM00382">
    <property type="entry name" value="AAA"/>
    <property type="match status" value="1"/>
</dbReference>
<accession>A0A8S1JF61</accession>
<dbReference type="InterPro" id="IPR041569">
    <property type="entry name" value="AAA_lid_3"/>
</dbReference>
<dbReference type="GO" id="GO:0005524">
    <property type="term" value="F:ATP binding"/>
    <property type="evidence" value="ECO:0007669"/>
    <property type="project" value="UniProtKB-KW"/>
</dbReference>
<evidence type="ECO:0000313" key="4">
    <source>
        <dbReference type="EMBL" id="CAD7704545.1"/>
    </source>
</evidence>